<dbReference type="NCBIfam" id="TIGR00507">
    <property type="entry name" value="aroE"/>
    <property type="match status" value="1"/>
</dbReference>
<feature type="binding site" evidence="8">
    <location>
        <begin position="132"/>
        <end position="136"/>
    </location>
    <ligand>
        <name>NADP(+)</name>
        <dbReference type="ChEBI" id="CHEBI:58349"/>
    </ligand>
</feature>
<dbReference type="Pfam" id="PF08501">
    <property type="entry name" value="Shikimate_dh_N"/>
    <property type="match status" value="1"/>
</dbReference>
<dbReference type="Gene3D" id="3.40.50.10860">
    <property type="entry name" value="Leucine Dehydrogenase, chain A, domain 1"/>
    <property type="match status" value="1"/>
</dbReference>
<dbReference type="HAMAP" id="MF_00222">
    <property type="entry name" value="Shikimate_DH_AroE"/>
    <property type="match status" value="1"/>
</dbReference>
<dbReference type="Proteomes" id="UP001595843">
    <property type="component" value="Unassembled WGS sequence"/>
</dbReference>
<feature type="binding site" evidence="8">
    <location>
        <position position="254"/>
    </location>
    <ligand>
        <name>shikimate</name>
        <dbReference type="ChEBI" id="CHEBI:36208"/>
    </ligand>
</feature>
<keyword evidence="5 8" id="KW-0560">Oxidoreductase</keyword>
<evidence type="ECO:0000313" key="13">
    <source>
        <dbReference type="Proteomes" id="UP001595843"/>
    </source>
</evidence>
<keyword evidence="4 8" id="KW-0521">NADP</keyword>
<comment type="catalytic activity">
    <reaction evidence="7 8">
        <text>shikimate + NADP(+) = 3-dehydroshikimate + NADPH + H(+)</text>
        <dbReference type="Rhea" id="RHEA:17737"/>
        <dbReference type="ChEBI" id="CHEBI:15378"/>
        <dbReference type="ChEBI" id="CHEBI:16630"/>
        <dbReference type="ChEBI" id="CHEBI:36208"/>
        <dbReference type="ChEBI" id="CHEBI:57783"/>
        <dbReference type="ChEBI" id="CHEBI:58349"/>
        <dbReference type="EC" id="1.1.1.25"/>
    </reaction>
</comment>
<evidence type="ECO:0000256" key="1">
    <source>
        <dbReference type="ARBA" id="ARBA00004871"/>
    </source>
</evidence>
<evidence type="ECO:0000259" key="9">
    <source>
        <dbReference type="Pfam" id="PF01488"/>
    </source>
</evidence>
<proteinExistence type="inferred from homology"/>
<name>A0ABV8JG16_9BACL</name>
<evidence type="ECO:0000313" key="12">
    <source>
        <dbReference type="EMBL" id="MFC4076792.1"/>
    </source>
</evidence>
<dbReference type="PANTHER" id="PTHR21089:SF1">
    <property type="entry name" value="BIFUNCTIONAL 3-DEHYDROQUINATE DEHYDRATASE_SHIKIMATE DEHYDROGENASE, CHLOROPLASTIC"/>
    <property type="match status" value="1"/>
</dbReference>
<feature type="binding site" evidence="8">
    <location>
        <position position="107"/>
    </location>
    <ligand>
        <name>shikimate</name>
        <dbReference type="ChEBI" id="CHEBI:36208"/>
    </ligand>
</feature>
<dbReference type="SUPFAM" id="SSF51735">
    <property type="entry name" value="NAD(P)-binding Rossmann-fold domains"/>
    <property type="match status" value="1"/>
</dbReference>
<comment type="similarity">
    <text evidence="8">Belongs to the shikimate dehydrogenase family.</text>
</comment>
<dbReference type="RefSeq" id="WP_380704057.1">
    <property type="nucleotide sequence ID" value="NZ_JBHSAP010000009.1"/>
</dbReference>
<evidence type="ECO:0000256" key="8">
    <source>
        <dbReference type="HAMAP-Rule" id="MF_00222"/>
    </source>
</evidence>
<protein>
    <recommendedName>
        <fullName evidence="2 8">Shikimate dehydrogenase (NADP(+))</fullName>
        <shortName evidence="8">SDH</shortName>
        <ecNumber evidence="2 8">1.1.1.25</ecNumber>
    </recommendedName>
</protein>
<keyword evidence="13" id="KW-1185">Reference proteome</keyword>
<keyword evidence="3 8" id="KW-0028">Amino-acid biosynthesis</keyword>
<dbReference type="CDD" id="cd01065">
    <property type="entry name" value="NAD_bind_Shikimate_DH"/>
    <property type="match status" value="1"/>
</dbReference>
<evidence type="ECO:0000256" key="5">
    <source>
        <dbReference type="ARBA" id="ARBA00023002"/>
    </source>
</evidence>
<feature type="binding site" evidence="8">
    <location>
        <position position="92"/>
    </location>
    <ligand>
        <name>shikimate</name>
        <dbReference type="ChEBI" id="CHEBI:36208"/>
    </ligand>
</feature>
<dbReference type="SUPFAM" id="SSF53223">
    <property type="entry name" value="Aminoacid dehydrogenase-like, N-terminal domain"/>
    <property type="match status" value="1"/>
</dbReference>
<feature type="binding site" evidence="8">
    <location>
        <position position="83"/>
    </location>
    <ligand>
        <name>NADP(+)</name>
        <dbReference type="ChEBI" id="CHEBI:58349"/>
    </ligand>
</feature>
<evidence type="ECO:0000256" key="2">
    <source>
        <dbReference type="ARBA" id="ARBA00012962"/>
    </source>
</evidence>
<dbReference type="InterPro" id="IPR013708">
    <property type="entry name" value="Shikimate_DH-bd_N"/>
</dbReference>
<dbReference type="EC" id="1.1.1.25" evidence="2 8"/>
<feature type="domain" description="Quinate/shikimate 5-dehydrogenase/glutamyl-tRNA reductase" evidence="9">
    <location>
        <begin position="122"/>
        <end position="198"/>
    </location>
</feature>
<dbReference type="InterPro" id="IPR046346">
    <property type="entry name" value="Aminoacid_DH-like_N_sf"/>
</dbReference>
<feature type="binding site" evidence="8">
    <location>
        <begin position="20"/>
        <end position="22"/>
    </location>
    <ligand>
        <name>shikimate</name>
        <dbReference type="ChEBI" id="CHEBI:36208"/>
    </ligand>
</feature>
<evidence type="ECO:0000256" key="7">
    <source>
        <dbReference type="ARBA" id="ARBA00049442"/>
    </source>
</evidence>
<dbReference type="InterPro" id="IPR041121">
    <property type="entry name" value="SDH_C"/>
</dbReference>
<dbReference type="InterPro" id="IPR006151">
    <property type="entry name" value="Shikm_DH/Glu-tRNA_Rdtase"/>
</dbReference>
<evidence type="ECO:0000259" key="10">
    <source>
        <dbReference type="Pfam" id="PF08501"/>
    </source>
</evidence>
<evidence type="ECO:0000256" key="6">
    <source>
        <dbReference type="ARBA" id="ARBA00023141"/>
    </source>
</evidence>
<comment type="pathway">
    <text evidence="1 8">Metabolic intermediate biosynthesis; chorismate biosynthesis; chorismate from D-erythrose 4-phosphate and phosphoenolpyruvate: step 4/7.</text>
</comment>
<comment type="subunit">
    <text evidence="8">Homodimer.</text>
</comment>
<gene>
    <name evidence="8" type="primary">aroE</name>
    <name evidence="12" type="ORF">ACFOUO_08210</name>
</gene>
<feature type="binding site" evidence="8">
    <location>
        <begin position="156"/>
        <end position="161"/>
    </location>
    <ligand>
        <name>NADP(+)</name>
        <dbReference type="ChEBI" id="CHEBI:58349"/>
    </ligand>
</feature>
<comment type="function">
    <text evidence="8">Involved in the biosynthesis of the chorismate, which leads to the biosynthesis of aromatic amino acids. Catalyzes the reversible NADPH linked reduction of 3-dehydroshikimate (DHSA) to yield shikimate (SA).</text>
</comment>
<accession>A0ABV8JG16</accession>
<dbReference type="InterPro" id="IPR036291">
    <property type="entry name" value="NAD(P)-bd_dom_sf"/>
</dbReference>
<dbReference type="PANTHER" id="PTHR21089">
    <property type="entry name" value="SHIKIMATE DEHYDROGENASE"/>
    <property type="match status" value="1"/>
</dbReference>
<evidence type="ECO:0000256" key="4">
    <source>
        <dbReference type="ARBA" id="ARBA00022857"/>
    </source>
</evidence>
<feature type="binding site" evidence="8">
    <location>
        <position position="67"/>
    </location>
    <ligand>
        <name>shikimate</name>
        <dbReference type="ChEBI" id="CHEBI:36208"/>
    </ligand>
</feature>
<dbReference type="GO" id="GO:0004764">
    <property type="term" value="F:shikimate 3-dehydrogenase (NADP+) activity"/>
    <property type="evidence" value="ECO:0007669"/>
    <property type="project" value="UniProtKB-EC"/>
</dbReference>
<dbReference type="InterPro" id="IPR022893">
    <property type="entry name" value="Shikimate_DH_fam"/>
</dbReference>
<dbReference type="NCBIfam" id="NF001319">
    <property type="entry name" value="PRK00258.3-3"/>
    <property type="match status" value="1"/>
</dbReference>
<evidence type="ECO:0000256" key="3">
    <source>
        <dbReference type="ARBA" id="ARBA00022605"/>
    </source>
</evidence>
<feature type="binding site" evidence="8">
    <location>
        <position position="226"/>
    </location>
    <ligand>
        <name>shikimate</name>
        <dbReference type="ChEBI" id="CHEBI:36208"/>
    </ligand>
</feature>
<reference evidence="13" key="1">
    <citation type="journal article" date="2019" name="Int. J. Syst. Evol. Microbiol.">
        <title>The Global Catalogue of Microorganisms (GCM) 10K type strain sequencing project: providing services to taxonomists for standard genome sequencing and annotation.</title>
        <authorList>
            <consortium name="The Broad Institute Genomics Platform"/>
            <consortium name="The Broad Institute Genome Sequencing Center for Infectious Disease"/>
            <person name="Wu L."/>
            <person name="Ma J."/>
        </authorList>
    </citation>
    <scope>NUCLEOTIDE SEQUENCE [LARGE SCALE GENOMIC DNA]</scope>
    <source>
        <strain evidence="13">IBRC-M 10813</strain>
    </source>
</reference>
<comment type="caution">
    <text evidence="12">The sequence shown here is derived from an EMBL/GenBank/DDBJ whole genome shotgun (WGS) entry which is preliminary data.</text>
</comment>
<feature type="binding site" evidence="8">
    <location>
        <position position="247"/>
    </location>
    <ligand>
        <name>NADP(+)</name>
        <dbReference type="ChEBI" id="CHEBI:58349"/>
    </ligand>
</feature>
<keyword evidence="6 8" id="KW-0057">Aromatic amino acid biosynthesis</keyword>
<evidence type="ECO:0000259" key="11">
    <source>
        <dbReference type="Pfam" id="PF18317"/>
    </source>
</evidence>
<feature type="binding site" evidence="8">
    <location>
        <position position="224"/>
    </location>
    <ligand>
        <name>NADP(+)</name>
        <dbReference type="ChEBI" id="CHEBI:58349"/>
    </ligand>
</feature>
<dbReference type="EMBL" id="JBHSAP010000009">
    <property type="protein sequence ID" value="MFC4076792.1"/>
    <property type="molecule type" value="Genomic_DNA"/>
</dbReference>
<dbReference type="Pfam" id="PF01488">
    <property type="entry name" value="Shikimate_DH"/>
    <property type="match status" value="1"/>
</dbReference>
<organism evidence="12 13">
    <name type="scientific">Salinithrix halophila</name>
    <dbReference type="NCBI Taxonomy" id="1485204"/>
    <lineage>
        <taxon>Bacteria</taxon>
        <taxon>Bacillati</taxon>
        <taxon>Bacillota</taxon>
        <taxon>Bacilli</taxon>
        <taxon>Bacillales</taxon>
        <taxon>Thermoactinomycetaceae</taxon>
        <taxon>Salinithrix</taxon>
    </lineage>
</organism>
<dbReference type="Pfam" id="PF18317">
    <property type="entry name" value="SDH_C"/>
    <property type="match status" value="1"/>
</dbReference>
<dbReference type="InterPro" id="IPR011342">
    <property type="entry name" value="Shikimate_DH"/>
</dbReference>
<feature type="active site" description="Proton acceptor" evidence="8">
    <location>
        <position position="71"/>
    </location>
</feature>
<feature type="domain" description="Shikimate dehydrogenase substrate binding N-terminal" evidence="10">
    <location>
        <begin position="12"/>
        <end position="94"/>
    </location>
</feature>
<sequence>MTITSRTEKIGLIGHPVGHSKSPEIMNDAFQEQKLPFAYLAFDVAPENLRDAVGGLKALGFKGWNVTIPHKVAIMDLLDELEESAREIGAVNMVINRDGIMIGTNTDGEGYIQSLRQDIQLDPRGARVVLLGAGGAARAVGHALAAAGASRITVVNRTEAKGQKLASHLNRLTEADWTTMDRLQEPLSTATLLVQTTSVGMVPREEDCPIDPALLHRDLVVSDLIYHPRQTRLLREAKIRGARIHSGLGMLVHQAALAYERWTGEKAPVERMYKTLSKALEK</sequence>
<dbReference type="Gene3D" id="3.40.50.720">
    <property type="entry name" value="NAD(P)-binding Rossmann-like Domain"/>
    <property type="match status" value="1"/>
</dbReference>
<feature type="domain" description="SDH C-terminal" evidence="11">
    <location>
        <begin position="247"/>
        <end position="276"/>
    </location>
</feature>